<dbReference type="KEGG" id="ols:Olsu_0823"/>
<dbReference type="Proteomes" id="UP000000333">
    <property type="component" value="Chromosome"/>
</dbReference>
<keyword evidence="6 7" id="KW-0472">Membrane</keyword>
<dbReference type="Pfam" id="PF00005">
    <property type="entry name" value="ABC_tran"/>
    <property type="match status" value="1"/>
</dbReference>
<dbReference type="EMBL" id="CP002106">
    <property type="protein sequence ID" value="ADK67936.1"/>
    <property type="molecule type" value="Genomic_DNA"/>
</dbReference>
<protein>
    <submittedName>
        <fullName evidence="9">ABC transporter related protein</fullName>
    </submittedName>
</protein>
<dbReference type="InterPro" id="IPR035906">
    <property type="entry name" value="MetI-like_sf"/>
</dbReference>
<dbReference type="AlphaFoldDB" id="E1QZX2"/>
<evidence type="ECO:0000256" key="1">
    <source>
        <dbReference type="ARBA" id="ARBA00004141"/>
    </source>
</evidence>
<dbReference type="InterPro" id="IPR000515">
    <property type="entry name" value="MetI-like"/>
</dbReference>
<evidence type="ECO:0000256" key="6">
    <source>
        <dbReference type="ARBA" id="ARBA00023136"/>
    </source>
</evidence>
<feature type="transmembrane region" description="Helical" evidence="7">
    <location>
        <begin position="60"/>
        <end position="89"/>
    </location>
</feature>
<dbReference type="PROSITE" id="PS50893">
    <property type="entry name" value="ABC_TRANSPORTER_2"/>
    <property type="match status" value="1"/>
</dbReference>
<name>E1QZX2_OLSUV</name>
<evidence type="ECO:0000256" key="3">
    <source>
        <dbReference type="ARBA" id="ARBA00022741"/>
    </source>
</evidence>
<dbReference type="PANTHER" id="PTHR43158">
    <property type="entry name" value="SKFA PEPTIDE EXPORT ATP-BINDING PROTEIN SKFE"/>
    <property type="match status" value="1"/>
</dbReference>
<proteinExistence type="predicted"/>
<evidence type="ECO:0000313" key="9">
    <source>
        <dbReference type="EMBL" id="ADK67936.1"/>
    </source>
</evidence>
<dbReference type="GO" id="GO:0005524">
    <property type="term" value="F:ATP binding"/>
    <property type="evidence" value="ECO:0007669"/>
    <property type="project" value="UniProtKB-KW"/>
</dbReference>
<dbReference type="Gene3D" id="1.10.3720.10">
    <property type="entry name" value="MetI-like"/>
    <property type="match status" value="1"/>
</dbReference>
<evidence type="ECO:0000256" key="5">
    <source>
        <dbReference type="ARBA" id="ARBA00022989"/>
    </source>
</evidence>
<dbReference type="InterPro" id="IPR027417">
    <property type="entry name" value="P-loop_NTPase"/>
</dbReference>
<sequence>MMGHQLRQTEGRRVLRCLLVALLWVLVWQLASVAVGSELLLAGPLATAVRLAELIVTPDFWSVALGTLGRVAMGFSLALVSASLLAALVWRFRSLEDVIELPLGVLKSAPIVCLIVLLLMWLGSRSVVFVAVYIAVLPSLYFALVEGLRQLDPRLREMLCVHRVSAPRRLLAQLWPSLLPFLQAACRSACGMAWKSGVAAELVGLPAASVGERVYQSKLLLETADLFSWTITVIVLSWACERVFLHVLAMSGPLAQRFAVWGLGGSSPSGETCGSAVVDVFALAVTLGQRDVLAGYELHLGPGQRLVLTDGSGAGKTTLLGVLSGRIVPSSGQARVRPGRVSAVFQETRLVEGLSAEENVLLACGRSVTRERARASLERLIPGVVGAGPVERLSGGQRRRVELVRALLTPSDLVLLDEPFAALDEAAHVACCTFVVDELRGRTLVVASHDPMDIERLAACGGRLAE</sequence>
<dbReference type="GO" id="GO:0016887">
    <property type="term" value="F:ATP hydrolysis activity"/>
    <property type="evidence" value="ECO:0007669"/>
    <property type="project" value="InterPro"/>
</dbReference>
<evidence type="ECO:0000256" key="2">
    <source>
        <dbReference type="ARBA" id="ARBA00022692"/>
    </source>
</evidence>
<keyword evidence="3" id="KW-0547">Nucleotide-binding</keyword>
<keyword evidence="2 7" id="KW-0812">Transmembrane</keyword>
<keyword evidence="4" id="KW-0067">ATP-binding</keyword>
<dbReference type="InterPro" id="IPR003439">
    <property type="entry name" value="ABC_transporter-like_ATP-bd"/>
</dbReference>
<gene>
    <name evidence="9" type="ordered locus">Olsu_0823</name>
</gene>
<keyword evidence="10" id="KW-1185">Reference proteome</keyword>
<evidence type="ECO:0000256" key="4">
    <source>
        <dbReference type="ARBA" id="ARBA00022840"/>
    </source>
</evidence>
<dbReference type="HOGENOM" id="CLU_042243_0_0_11"/>
<comment type="subcellular location">
    <subcellularLocation>
        <location evidence="1">Membrane</location>
        <topology evidence="1">Multi-pass membrane protein</topology>
    </subcellularLocation>
</comment>
<organism evidence="9 10">
    <name type="scientific">Olsenella uli (strain ATCC 49627 / DSM 7084 / CCUG 31166 / CIP 109912 / JCM 12494 / LMG 11480 / NCIMB 702895 / VPI D76D-27C)</name>
    <name type="common">Lactobacillus uli</name>
    <dbReference type="NCBI Taxonomy" id="633147"/>
    <lineage>
        <taxon>Bacteria</taxon>
        <taxon>Bacillati</taxon>
        <taxon>Actinomycetota</taxon>
        <taxon>Coriobacteriia</taxon>
        <taxon>Coriobacteriales</taxon>
        <taxon>Atopobiaceae</taxon>
        <taxon>Olsenella</taxon>
    </lineage>
</organism>
<dbReference type="SUPFAM" id="SSF161098">
    <property type="entry name" value="MetI-like"/>
    <property type="match status" value="1"/>
</dbReference>
<feature type="transmembrane region" description="Helical" evidence="7">
    <location>
        <begin position="101"/>
        <end position="122"/>
    </location>
</feature>
<dbReference type="InterPro" id="IPR003593">
    <property type="entry name" value="AAA+_ATPase"/>
</dbReference>
<evidence type="ECO:0000259" key="8">
    <source>
        <dbReference type="PROSITE" id="PS50893"/>
    </source>
</evidence>
<dbReference type="eggNOG" id="COG1136">
    <property type="taxonomic scope" value="Bacteria"/>
</dbReference>
<keyword evidence="5 7" id="KW-1133">Transmembrane helix</keyword>
<dbReference type="Pfam" id="PF00528">
    <property type="entry name" value="BPD_transp_1"/>
    <property type="match status" value="1"/>
</dbReference>
<evidence type="ECO:0000313" key="10">
    <source>
        <dbReference type="Proteomes" id="UP000000333"/>
    </source>
</evidence>
<dbReference type="SMART" id="SM00382">
    <property type="entry name" value="AAA"/>
    <property type="match status" value="1"/>
</dbReference>
<dbReference type="eggNOG" id="COG0600">
    <property type="taxonomic scope" value="Bacteria"/>
</dbReference>
<reference evidence="9 10" key="1">
    <citation type="journal article" date="2010" name="Stand. Genomic Sci.">
        <title>Complete genome sequence of Olsenella uli type strain (VPI D76D-27C).</title>
        <authorList>
            <person name="Goker M."/>
            <person name="Held B."/>
            <person name="Lucas S."/>
            <person name="Nolan M."/>
            <person name="Yasawong M."/>
            <person name="Glavina Del Rio T."/>
            <person name="Tice H."/>
            <person name="Cheng J.F."/>
            <person name="Bruce D."/>
            <person name="Detter J.C."/>
            <person name="Tapia R."/>
            <person name="Han C."/>
            <person name="Goodwin L."/>
            <person name="Pitluck S."/>
            <person name="Liolios K."/>
            <person name="Ivanova N."/>
            <person name="Mavromatis K."/>
            <person name="Mikhailova N."/>
            <person name="Pati A."/>
            <person name="Chen A."/>
            <person name="Palaniappan K."/>
            <person name="Land M."/>
            <person name="Hauser L."/>
            <person name="Chang Y.J."/>
            <person name="Jeffries C.D."/>
            <person name="Rohde M."/>
            <person name="Sikorski J."/>
            <person name="Pukall R."/>
            <person name="Woyke T."/>
            <person name="Bristow J."/>
            <person name="Eisen J.A."/>
            <person name="Markowitz V."/>
            <person name="Hugenholtz P."/>
            <person name="Kyrpides N.C."/>
            <person name="Klenk H.P."/>
            <person name="Lapidus A."/>
        </authorList>
    </citation>
    <scope>NUCLEOTIDE SEQUENCE [LARGE SCALE GENOMIC DNA]</scope>
    <source>
        <strain evidence="10">ATCC 49627 / DSM 7084 / CIP 109912 / JCM 12494 / NCIMB 702895 / VPI D76D-27C</strain>
    </source>
</reference>
<evidence type="ECO:0000256" key="7">
    <source>
        <dbReference type="SAM" id="Phobius"/>
    </source>
</evidence>
<dbReference type="SUPFAM" id="SSF52540">
    <property type="entry name" value="P-loop containing nucleoside triphosphate hydrolases"/>
    <property type="match status" value="1"/>
</dbReference>
<accession>E1QZX2</accession>
<feature type="domain" description="ABC transporter" evidence="8">
    <location>
        <begin position="275"/>
        <end position="464"/>
    </location>
</feature>
<feature type="transmembrane region" description="Helical" evidence="7">
    <location>
        <begin position="128"/>
        <end position="148"/>
    </location>
</feature>
<dbReference type="Gene3D" id="3.40.50.300">
    <property type="entry name" value="P-loop containing nucleotide triphosphate hydrolases"/>
    <property type="match status" value="1"/>
</dbReference>
<dbReference type="GO" id="GO:0016020">
    <property type="term" value="C:membrane"/>
    <property type="evidence" value="ECO:0007669"/>
    <property type="project" value="UniProtKB-SubCell"/>
</dbReference>
<dbReference type="PANTHER" id="PTHR43158:SF2">
    <property type="entry name" value="SKFA PEPTIDE EXPORT ATP-BINDING PROTEIN SKFE"/>
    <property type="match status" value="1"/>
</dbReference>
<dbReference type="PROSITE" id="PS00211">
    <property type="entry name" value="ABC_TRANSPORTER_1"/>
    <property type="match status" value="1"/>
</dbReference>
<dbReference type="InterPro" id="IPR017871">
    <property type="entry name" value="ABC_transporter-like_CS"/>
</dbReference>
<dbReference type="GO" id="GO:0055085">
    <property type="term" value="P:transmembrane transport"/>
    <property type="evidence" value="ECO:0007669"/>
    <property type="project" value="InterPro"/>
</dbReference>
<dbReference type="STRING" id="633147.Olsu_0823"/>